<dbReference type="AlphaFoldDB" id="A0A2D1R4L9"/>
<evidence type="ECO:0000313" key="1">
    <source>
        <dbReference type="EMBL" id="ATP19815.1"/>
    </source>
</evidence>
<dbReference type="EMBL" id="CP020925">
    <property type="protein sequence ID" value="ATP19815.1"/>
    <property type="molecule type" value="Genomic_DNA"/>
</dbReference>
<gene>
    <name evidence="1" type="ORF">BV87_16370</name>
</gene>
<name>A0A2D1R4L9_SPHYA</name>
<protein>
    <recommendedName>
        <fullName evidence="3">Restriction alleviation protein, Lar family</fullName>
    </recommendedName>
</protein>
<evidence type="ECO:0000313" key="2">
    <source>
        <dbReference type="Proteomes" id="UP000037029"/>
    </source>
</evidence>
<accession>A0A2D1R4L9</accession>
<dbReference type="Pfam" id="PF14354">
    <property type="entry name" value="Lar_restr_allev"/>
    <property type="match status" value="1"/>
</dbReference>
<proteinExistence type="predicted"/>
<reference evidence="1 2" key="1">
    <citation type="submission" date="2017-04" db="EMBL/GenBank/DDBJ databases">
        <title>Characterization, genome and methylation analysis of a phthalic acid esters degrading strain Sphingobium yanoikuyae SHJ.</title>
        <authorList>
            <person name="Feng L."/>
        </authorList>
    </citation>
    <scope>NUCLEOTIDE SEQUENCE [LARGE SCALE GENOMIC DNA]</scope>
    <source>
        <strain evidence="1 2">SHJ</strain>
    </source>
</reference>
<sequence length="77" mass="8367">MMEHRMDDDTNTSGGIRLEACPFCGGEKARVIHIRDGRKVACPCGACGKPEFHGPNDWPTAHDRAITSWNTRTGGAV</sequence>
<evidence type="ECO:0008006" key="3">
    <source>
        <dbReference type="Google" id="ProtNLM"/>
    </source>
</evidence>
<organism evidence="1 2">
    <name type="scientific">Sphingobium yanoikuyae</name>
    <name type="common">Sphingomonas yanoikuyae</name>
    <dbReference type="NCBI Taxonomy" id="13690"/>
    <lineage>
        <taxon>Bacteria</taxon>
        <taxon>Pseudomonadati</taxon>
        <taxon>Pseudomonadota</taxon>
        <taxon>Alphaproteobacteria</taxon>
        <taxon>Sphingomonadales</taxon>
        <taxon>Sphingomonadaceae</taxon>
        <taxon>Sphingobium</taxon>
    </lineage>
</organism>
<dbReference type="Proteomes" id="UP000037029">
    <property type="component" value="Chromosome"/>
</dbReference>